<feature type="transmembrane region" description="Helical" evidence="1">
    <location>
        <begin position="38"/>
        <end position="57"/>
    </location>
</feature>
<keyword evidence="1" id="KW-0472">Membrane</keyword>
<dbReference type="Gene3D" id="1.20.144.10">
    <property type="entry name" value="Phosphatidic acid phosphatase type 2/haloperoxidase"/>
    <property type="match status" value="1"/>
</dbReference>
<dbReference type="EMBL" id="MN738832">
    <property type="protein sequence ID" value="QHT38517.1"/>
    <property type="molecule type" value="Genomic_DNA"/>
</dbReference>
<protein>
    <recommendedName>
        <fullName evidence="2">Phosphatidic acid phosphatase type 2/haloperoxidase domain-containing protein</fullName>
    </recommendedName>
</protein>
<dbReference type="InterPro" id="IPR036938">
    <property type="entry name" value="PAP2/HPO_sf"/>
</dbReference>
<keyword evidence="1" id="KW-1133">Transmembrane helix</keyword>
<proteinExistence type="predicted"/>
<feature type="transmembrane region" description="Helical" evidence="1">
    <location>
        <begin position="126"/>
        <end position="145"/>
    </location>
</feature>
<sequence>MFQLKKLGYLLWIFTSNIHYIILIDVVLFTKIAISSKFLAIAALNLFIKNIICPAICNHYTFMYEYLLRPNSDKFGMPSGHCQVYYAFISYRLFHPQQNIHVVELMSMLWFGMVICYQRVADNKHTWGQVLFGTILGIISGYFIATS</sequence>
<keyword evidence="1" id="KW-0812">Transmembrane</keyword>
<evidence type="ECO:0000313" key="3">
    <source>
        <dbReference type="EMBL" id="QHT38517.1"/>
    </source>
</evidence>
<name>A0A6C0F9J1_9ZZZZ</name>
<accession>A0A6C0F9J1</accession>
<dbReference type="SUPFAM" id="SSF48317">
    <property type="entry name" value="Acid phosphatase/Vanadium-dependent haloperoxidase"/>
    <property type="match status" value="1"/>
</dbReference>
<dbReference type="InterPro" id="IPR000326">
    <property type="entry name" value="PAP2/HPO"/>
</dbReference>
<evidence type="ECO:0000256" key="1">
    <source>
        <dbReference type="SAM" id="Phobius"/>
    </source>
</evidence>
<dbReference type="AlphaFoldDB" id="A0A6C0F9J1"/>
<feature type="transmembrane region" description="Helical" evidence="1">
    <location>
        <begin position="7"/>
        <end position="32"/>
    </location>
</feature>
<evidence type="ECO:0000259" key="2">
    <source>
        <dbReference type="Pfam" id="PF01569"/>
    </source>
</evidence>
<organism evidence="3">
    <name type="scientific">viral metagenome</name>
    <dbReference type="NCBI Taxonomy" id="1070528"/>
    <lineage>
        <taxon>unclassified sequences</taxon>
        <taxon>metagenomes</taxon>
        <taxon>organismal metagenomes</taxon>
    </lineage>
</organism>
<feature type="transmembrane region" description="Helical" evidence="1">
    <location>
        <begin position="102"/>
        <end position="120"/>
    </location>
</feature>
<dbReference type="Pfam" id="PF01569">
    <property type="entry name" value="PAP2"/>
    <property type="match status" value="1"/>
</dbReference>
<reference evidence="3" key="1">
    <citation type="journal article" date="2020" name="Nature">
        <title>Giant virus diversity and host interactions through global metagenomics.</title>
        <authorList>
            <person name="Schulz F."/>
            <person name="Roux S."/>
            <person name="Paez-Espino D."/>
            <person name="Jungbluth S."/>
            <person name="Walsh D.A."/>
            <person name="Denef V.J."/>
            <person name="McMahon K.D."/>
            <person name="Konstantinidis K.T."/>
            <person name="Eloe-Fadrosh E.A."/>
            <person name="Kyrpides N.C."/>
            <person name="Woyke T."/>
        </authorList>
    </citation>
    <scope>NUCLEOTIDE SEQUENCE</scope>
    <source>
        <strain evidence="3">GVMAG-S-ERX556106-38</strain>
    </source>
</reference>
<feature type="domain" description="Phosphatidic acid phosphatase type 2/haloperoxidase" evidence="2">
    <location>
        <begin position="52"/>
        <end position="145"/>
    </location>
</feature>
<dbReference type="CDD" id="cd01610">
    <property type="entry name" value="PAP2_like"/>
    <property type="match status" value="1"/>
</dbReference>